<evidence type="ECO:0000256" key="3">
    <source>
        <dbReference type="ARBA" id="ARBA00022845"/>
    </source>
</evidence>
<keyword evidence="5" id="KW-1005">Bacterial flagellum biogenesis</keyword>
<keyword evidence="1 5" id="KW-0963">Cytoplasm</keyword>
<dbReference type="SUPFAM" id="SSF117130">
    <property type="entry name" value="CsrA-like"/>
    <property type="match status" value="1"/>
</dbReference>
<evidence type="ECO:0000313" key="6">
    <source>
        <dbReference type="EMBL" id="MSU00135.1"/>
    </source>
</evidence>
<dbReference type="GO" id="GO:0006402">
    <property type="term" value="P:mRNA catabolic process"/>
    <property type="evidence" value="ECO:0007669"/>
    <property type="project" value="InterPro"/>
</dbReference>
<dbReference type="GO" id="GO:1902208">
    <property type="term" value="P:regulation of bacterial-type flagellum assembly"/>
    <property type="evidence" value="ECO:0007669"/>
    <property type="project" value="UniProtKB-UniRule"/>
</dbReference>
<comment type="function">
    <text evidence="5">A translational regulator that binds mRNA to regulate translation initiation and/or mRNA stability. Usually binds in the 5'-UTR at or near the Shine-Dalgarno sequence preventing ribosome-binding, thus repressing translation. Its main target seems to be the major flagellin gene, while its function is anatagonized by FliW.</text>
</comment>
<dbReference type="PANTHER" id="PTHR34984">
    <property type="entry name" value="CARBON STORAGE REGULATOR"/>
    <property type="match status" value="1"/>
</dbReference>
<dbReference type="RefSeq" id="WP_154438390.1">
    <property type="nucleotide sequence ID" value="NZ_JAHLPJ010000001.1"/>
</dbReference>
<organism evidence="6 7">
    <name type="scientific">Tissierella pigra</name>
    <dbReference type="NCBI Taxonomy" id="2607614"/>
    <lineage>
        <taxon>Bacteria</taxon>
        <taxon>Bacillati</taxon>
        <taxon>Bacillota</taxon>
        <taxon>Tissierellia</taxon>
        <taxon>Tissierellales</taxon>
        <taxon>Tissierellaceae</taxon>
        <taxon>Tissierella</taxon>
    </lineage>
</organism>
<sequence>MLILTRKKGEALIIDRNIEIKIMEIEDGKIKLGIEAPKNIEILRKEIYKNVEEENLAAINNKSKIEDIKRLLGK</sequence>
<dbReference type="InterPro" id="IPR036107">
    <property type="entry name" value="CsrA_sf"/>
</dbReference>
<dbReference type="Proteomes" id="UP000469523">
    <property type="component" value="Unassembled WGS sequence"/>
</dbReference>
<dbReference type="AlphaFoldDB" id="A0A6N7XUH1"/>
<accession>A0A6N7XUH1</accession>
<comment type="caution">
    <text evidence="6">The sequence shown here is derived from an EMBL/GenBank/DDBJ whole genome shotgun (WGS) entry which is preliminary data.</text>
</comment>
<keyword evidence="2 5" id="KW-0678">Repressor</keyword>
<dbReference type="FunFam" id="2.60.40.4380:FF:000002">
    <property type="entry name" value="Translational regulator CsrA"/>
    <property type="match status" value="1"/>
</dbReference>
<evidence type="ECO:0000256" key="4">
    <source>
        <dbReference type="ARBA" id="ARBA00022884"/>
    </source>
</evidence>
<dbReference type="InterPro" id="IPR003751">
    <property type="entry name" value="CsrA"/>
</dbReference>
<comment type="similarity">
    <text evidence="5">Belongs to the CsrA/RsmA family.</text>
</comment>
<dbReference type="GO" id="GO:0044781">
    <property type="term" value="P:bacterial-type flagellum organization"/>
    <property type="evidence" value="ECO:0007669"/>
    <property type="project" value="UniProtKB-KW"/>
</dbReference>
<dbReference type="GO" id="GO:0048027">
    <property type="term" value="F:mRNA 5'-UTR binding"/>
    <property type="evidence" value="ECO:0007669"/>
    <property type="project" value="UniProtKB-UniRule"/>
</dbReference>
<keyword evidence="3 5" id="KW-0810">Translation regulation</keyword>
<dbReference type="GO" id="GO:0045947">
    <property type="term" value="P:negative regulation of translational initiation"/>
    <property type="evidence" value="ECO:0007669"/>
    <property type="project" value="UniProtKB-UniRule"/>
</dbReference>
<dbReference type="NCBIfam" id="TIGR00202">
    <property type="entry name" value="csrA"/>
    <property type="match status" value="1"/>
</dbReference>
<evidence type="ECO:0000256" key="5">
    <source>
        <dbReference type="HAMAP-Rule" id="MF_00167"/>
    </source>
</evidence>
<dbReference type="NCBIfam" id="NF002469">
    <property type="entry name" value="PRK01712.1"/>
    <property type="match status" value="1"/>
</dbReference>
<keyword evidence="4 5" id="KW-0694">RNA-binding</keyword>
<protein>
    <recommendedName>
        <fullName evidence="5">Translational regulator CsrA</fullName>
    </recommendedName>
</protein>
<dbReference type="EMBL" id="VUNQ01000002">
    <property type="protein sequence ID" value="MSU00135.1"/>
    <property type="molecule type" value="Genomic_DNA"/>
</dbReference>
<keyword evidence="7" id="KW-1185">Reference proteome</keyword>
<dbReference type="PANTHER" id="PTHR34984:SF1">
    <property type="entry name" value="CARBON STORAGE REGULATOR"/>
    <property type="match status" value="1"/>
</dbReference>
<evidence type="ECO:0000256" key="1">
    <source>
        <dbReference type="ARBA" id="ARBA00022490"/>
    </source>
</evidence>
<gene>
    <name evidence="5 6" type="primary">csrA</name>
    <name evidence="6" type="ORF">FYJ83_01465</name>
</gene>
<comment type="subunit">
    <text evidence="5">Homodimer; the beta-strands of each monomer intercalate to form a hydrophobic core, while the alpha-helices form wings that extend away from the core.</text>
</comment>
<proteinExistence type="inferred from homology"/>
<comment type="subcellular location">
    <subcellularLocation>
        <location evidence="5">Cytoplasm</location>
    </subcellularLocation>
</comment>
<evidence type="ECO:0000313" key="7">
    <source>
        <dbReference type="Proteomes" id="UP000469523"/>
    </source>
</evidence>
<evidence type="ECO:0000256" key="2">
    <source>
        <dbReference type="ARBA" id="ARBA00022491"/>
    </source>
</evidence>
<name>A0A6N7XUH1_9FIRM</name>
<dbReference type="Pfam" id="PF02599">
    <property type="entry name" value="CsrA"/>
    <property type="match status" value="1"/>
</dbReference>
<reference evidence="6 7" key="1">
    <citation type="submission" date="2019-09" db="EMBL/GenBank/DDBJ databases">
        <title>In-depth cultivation of the pig gut microbiome towards novel bacterial diversity and tailored functional studies.</title>
        <authorList>
            <person name="Wylensek D."/>
            <person name="Hitch T.C.A."/>
            <person name="Clavel T."/>
        </authorList>
    </citation>
    <scope>NUCLEOTIDE SEQUENCE [LARGE SCALE GENOMIC DNA]</scope>
    <source>
        <strain evidence="6 7">WCA3-693-APC-4?</strain>
    </source>
</reference>
<dbReference type="GO" id="GO:0006109">
    <property type="term" value="P:regulation of carbohydrate metabolic process"/>
    <property type="evidence" value="ECO:0007669"/>
    <property type="project" value="InterPro"/>
</dbReference>
<dbReference type="Gene3D" id="2.60.40.4380">
    <property type="entry name" value="Translational regulator CsrA"/>
    <property type="match status" value="1"/>
</dbReference>
<dbReference type="GO" id="GO:0005829">
    <property type="term" value="C:cytosol"/>
    <property type="evidence" value="ECO:0007669"/>
    <property type="project" value="TreeGrafter"/>
</dbReference>
<dbReference type="HAMAP" id="MF_00167">
    <property type="entry name" value="CsrA"/>
    <property type="match status" value="1"/>
</dbReference>